<evidence type="ECO:0000256" key="3">
    <source>
        <dbReference type="ARBA" id="ARBA00022722"/>
    </source>
</evidence>
<name>A0A1G2SYE2_9BACT</name>
<keyword evidence="4" id="KW-0255">Endonuclease</keyword>
<evidence type="ECO:0000256" key="5">
    <source>
        <dbReference type="ARBA" id="ARBA00022801"/>
    </source>
</evidence>
<keyword evidence="5" id="KW-0378">Hydrolase</keyword>
<dbReference type="GO" id="GO:0016787">
    <property type="term" value="F:hydrolase activity"/>
    <property type="evidence" value="ECO:0007669"/>
    <property type="project" value="UniProtKB-KW"/>
</dbReference>
<dbReference type="InterPro" id="IPR012933">
    <property type="entry name" value="HicA_mRNA_interferase"/>
</dbReference>
<keyword evidence="3" id="KW-0540">Nuclease</keyword>
<dbReference type="InterPro" id="IPR038570">
    <property type="entry name" value="HicA_sf"/>
</dbReference>
<dbReference type="GO" id="GO:0004519">
    <property type="term" value="F:endonuclease activity"/>
    <property type="evidence" value="ECO:0007669"/>
    <property type="project" value="UniProtKB-KW"/>
</dbReference>
<proteinExistence type="inferred from homology"/>
<evidence type="ECO:0000256" key="7">
    <source>
        <dbReference type="ARBA" id="ARBA00023016"/>
    </source>
</evidence>
<evidence type="ECO:0000256" key="2">
    <source>
        <dbReference type="ARBA" id="ARBA00022649"/>
    </source>
</evidence>
<dbReference type="AlphaFoldDB" id="A0A1G2SYE2"/>
<dbReference type="Pfam" id="PF07927">
    <property type="entry name" value="HicA_toxin"/>
    <property type="match status" value="1"/>
</dbReference>
<dbReference type="Gene3D" id="3.30.920.30">
    <property type="entry name" value="Hypothetical protein"/>
    <property type="match status" value="1"/>
</dbReference>
<comment type="caution">
    <text evidence="8">The sequence shown here is derived from an EMBL/GenBank/DDBJ whole genome shotgun (WGS) entry which is preliminary data.</text>
</comment>
<evidence type="ECO:0000313" key="8">
    <source>
        <dbReference type="EMBL" id="OHA89892.1"/>
    </source>
</evidence>
<keyword evidence="2" id="KW-1277">Toxin-antitoxin system</keyword>
<reference evidence="8 9" key="1">
    <citation type="journal article" date="2016" name="Nat. Commun.">
        <title>Thousands of microbial genomes shed light on interconnected biogeochemical processes in an aquifer system.</title>
        <authorList>
            <person name="Anantharaman K."/>
            <person name="Brown C.T."/>
            <person name="Hug L.A."/>
            <person name="Sharon I."/>
            <person name="Castelle C.J."/>
            <person name="Probst A.J."/>
            <person name="Thomas B.C."/>
            <person name="Singh A."/>
            <person name="Wilkins M.J."/>
            <person name="Karaoz U."/>
            <person name="Brodie E.L."/>
            <person name="Williams K.H."/>
            <person name="Hubbard S.S."/>
            <person name="Banfield J.F."/>
        </authorList>
    </citation>
    <scope>NUCLEOTIDE SEQUENCE [LARGE SCALE GENOMIC DNA]</scope>
</reference>
<evidence type="ECO:0000256" key="1">
    <source>
        <dbReference type="ARBA" id="ARBA00006620"/>
    </source>
</evidence>
<evidence type="ECO:0000256" key="6">
    <source>
        <dbReference type="ARBA" id="ARBA00022884"/>
    </source>
</evidence>
<gene>
    <name evidence="8" type="ORF">A2832_02015</name>
</gene>
<dbReference type="STRING" id="1802737.A2832_02015"/>
<keyword evidence="7" id="KW-0346">Stress response</keyword>
<organism evidence="8 9">
    <name type="scientific">Candidatus Zambryskibacteria bacterium RIFCSPHIGHO2_01_FULL_44_22b</name>
    <dbReference type="NCBI Taxonomy" id="1802737"/>
    <lineage>
        <taxon>Bacteria</taxon>
        <taxon>Candidatus Zambryskiibacteriota</taxon>
    </lineage>
</organism>
<evidence type="ECO:0000313" key="9">
    <source>
        <dbReference type="Proteomes" id="UP000178538"/>
    </source>
</evidence>
<dbReference type="GO" id="GO:0003729">
    <property type="term" value="F:mRNA binding"/>
    <property type="evidence" value="ECO:0007669"/>
    <property type="project" value="InterPro"/>
</dbReference>
<keyword evidence="6" id="KW-0694">RNA-binding</keyword>
<comment type="similarity">
    <text evidence="1">Belongs to the HicA mRNA interferase family.</text>
</comment>
<evidence type="ECO:0000256" key="4">
    <source>
        <dbReference type="ARBA" id="ARBA00022759"/>
    </source>
</evidence>
<dbReference type="EMBL" id="MHVG01000023">
    <property type="protein sequence ID" value="OHA89892.1"/>
    <property type="molecule type" value="Genomic_DNA"/>
</dbReference>
<dbReference type="Proteomes" id="UP000178538">
    <property type="component" value="Unassembled WGS sequence"/>
</dbReference>
<protein>
    <recommendedName>
        <fullName evidence="10">Addiction module toxin, HicA family</fullName>
    </recommendedName>
</protein>
<accession>A0A1G2SYE2</accession>
<sequence length="74" mass="8206">MSILPILTARAVLQKLARAGFRVVATRGSHYILEHLITKNKTSVPMHGRKDIGRGLLTEILKQAGLTVKDFLKL</sequence>
<dbReference type="SUPFAM" id="SSF54786">
    <property type="entry name" value="YcfA/nrd intein domain"/>
    <property type="match status" value="1"/>
</dbReference>
<evidence type="ECO:0008006" key="10">
    <source>
        <dbReference type="Google" id="ProtNLM"/>
    </source>
</evidence>